<protein>
    <recommendedName>
        <fullName evidence="4">Peptidase aspartic putative domain-containing protein</fullName>
    </recommendedName>
</protein>
<evidence type="ECO:0000313" key="3">
    <source>
        <dbReference type="Proteomes" id="UP000054776"/>
    </source>
</evidence>
<dbReference type="AlphaFoldDB" id="A0A0V1BV33"/>
<evidence type="ECO:0000256" key="1">
    <source>
        <dbReference type="SAM" id="SignalP"/>
    </source>
</evidence>
<keyword evidence="3" id="KW-1185">Reference proteome</keyword>
<dbReference type="EMBL" id="JYDH01000011">
    <property type="protein sequence ID" value="KRY40863.1"/>
    <property type="molecule type" value="Genomic_DNA"/>
</dbReference>
<reference evidence="2 3" key="1">
    <citation type="submission" date="2015-01" db="EMBL/GenBank/DDBJ databases">
        <title>Evolution of Trichinella species and genotypes.</title>
        <authorList>
            <person name="Korhonen P.K."/>
            <person name="Edoardo P."/>
            <person name="Giuseppe L.R."/>
            <person name="Gasser R.B."/>
        </authorList>
    </citation>
    <scope>NUCLEOTIDE SEQUENCE [LARGE SCALE GENOMIC DNA]</scope>
    <source>
        <strain evidence="2">ISS3</strain>
    </source>
</reference>
<evidence type="ECO:0008006" key="4">
    <source>
        <dbReference type="Google" id="ProtNLM"/>
    </source>
</evidence>
<sequence>MLLPLRASLLLVVNSMDFTSSGCDNYYYEFVTGRIRRATNGSLAVENRLGWIVCGRSDPRRFTEARVFLMKVEDHDDTILRKFWESELLVRYIDIKTRSSVDTVYSKQIIVSQR</sequence>
<evidence type="ECO:0000313" key="2">
    <source>
        <dbReference type="EMBL" id="KRY40863.1"/>
    </source>
</evidence>
<gene>
    <name evidence="2" type="ORF">T01_9662</name>
</gene>
<feature type="signal peptide" evidence="1">
    <location>
        <begin position="1"/>
        <end position="23"/>
    </location>
</feature>
<proteinExistence type="predicted"/>
<accession>A0A0V1BV33</accession>
<name>A0A0V1BV33_TRISP</name>
<dbReference type="OrthoDB" id="8065733at2759"/>
<keyword evidence="1" id="KW-0732">Signal</keyword>
<dbReference type="InParanoid" id="A0A0V1BV33"/>
<feature type="chain" id="PRO_5006875447" description="Peptidase aspartic putative domain-containing protein" evidence="1">
    <location>
        <begin position="24"/>
        <end position="114"/>
    </location>
</feature>
<comment type="caution">
    <text evidence="2">The sequence shown here is derived from an EMBL/GenBank/DDBJ whole genome shotgun (WGS) entry which is preliminary data.</text>
</comment>
<dbReference type="Proteomes" id="UP000054776">
    <property type="component" value="Unassembled WGS sequence"/>
</dbReference>
<organism evidence="2 3">
    <name type="scientific">Trichinella spiralis</name>
    <name type="common">Trichina worm</name>
    <dbReference type="NCBI Taxonomy" id="6334"/>
    <lineage>
        <taxon>Eukaryota</taxon>
        <taxon>Metazoa</taxon>
        <taxon>Ecdysozoa</taxon>
        <taxon>Nematoda</taxon>
        <taxon>Enoplea</taxon>
        <taxon>Dorylaimia</taxon>
        <taxon>Trichinellida</taxon>
        <taxon>Trichinellidae</taxon>
        <taxon>Trichinella</taxon>
    </lineage>
</organism>